<name>A0A8H6YZB8_9AGAR</name>
<dbReference type="Proteomes" id="UP000623467">
    <property type="component" value="Unassembled WGS sequence"/>
</dbReference>
<dbReference type="OrthoDB" id="3063113at2759"/>
<evidence type="ECO:0000313" key="2">
    <source>
        <dbReference type="Proteomes" id="UP000623467"/>
    </source>
</evidence>
<comment type="caution">
    <text evidence="1">The sequence shown here is derived from an EMBL/GenBank/DDBJ whole genome shotgun (WGS) entry which is preliminary data.</text>
</comment>
<dbReference type="EMBL" id="JACAZH010000006">
    <property type="protein sequence ID" value="KAF7367041.1"/>
    <property type="molecule type" value="Genomic_DNA"/>
</dbReference>
<protein>
    <recommendedName>
        <fullName evidence="3">F-box domain-containing protein</fullName>
    </recommendedName>
</protein>
<gene>
    <name evidence="1" type="ORF">MSAN_00963300</name>
</gene>
<keyword evidence="2" id="KW-1185">Reference proteome</keyword>
<proteinExistence type="predicted"/>
<reference evidence="1" key="1">
    <citation type="submission" date="2020-05" db="EMBL/GenBank/DDBJ databases">
        <title>Mycena genomes resolve the evolution of fungal bioluminescence.</title>
        <authorList>
            <person name="Tsai I.J."/>
        </authorList>
    </citation>
    <scope>NUCLEOTIDE SEQUENCE</scope>
    <source>
        <strain evidence="1">160909Yilan</strain>
    </source>
</reference>
<accession>A0A8H6YZB8</accession>
<evidence type="ECO:0008006" key="3">
    <source>
        <dbReference type="Google" id="ProtNLM"/>
    </source>
</evidence>
<evidence type="ECO:0000313" key="1">
    <source>
        <dbReference type="EMBL" id="KAF7367041.1"/>
    </source>
</evidence>
<organism evidence="1 2">
    <name type="scientific">Mycena sanguinolenta</name>
    <dbReference type="NCBI Taxonomy" id="230812"/>
    <lineage>
        <taxon>Eukaryota</taxon>
        <taxon>Fungi</taxon>
        <taxon>Dikarya</taxon>
        <taxon>Basidiomycota</taxon>
        <taxon>Agaricomycotina</taxon>
        <taxon>Agaricomycetes</taxon>
        <taxon>Agaricomycetidae</taxon>
        <taxon>Agaricales</taxon>
        <taxon>Marasmiineae</taxon>
        <taxon>Mycenaceae</taxon>
        <taxon>Mycena</taxon>
    </lineage>
</organism>
<dbReference type="AlphaFoldDB" id="A0A8H6YZB8"/>
<sequence length="346" mass="38521">MARPFPTFPDSVWLEVALCSPIAQILVLLRLGPTVYRALVHLLYRRIRVTVGAPLLVETLASKSSLPPLVSSLCMEDPAIRVDPAHWEAILPRLENLKTLVVAPSAIPMPLEAIPLITFRLTTFHAITAIEGPWVDFITACPSLESIVLHGDFHGHIPSSSSLRSLRAIQARPEVIAEIIAFGIGPLTVRACTGDLLLLIAAAPGVLHTLRSIVVDEDLTWSDFKLEDGPPLTKNALTNLAKALDRTFVHLRRLFLVCSQTYMGRCGRPLLRRKDARCFANVMGPYNSAPLLRTFHFSAVDGYVEVMRWGGLDERREDIDADPEWDEVYSRPAVIFRVEDYAYLFP</sequence>